<keyword evidence="1" id="KW-0812">Transmembrane</keyword>
<keyword evidence="1" id="KW-1133">Transmembrane helix</keyword>
<keyword evidence="1" id="KW-0472">Membrane</keyword>
<dbReference type="AlphaFoldDB" id="A0A6C0JR32"/>
<sequence length="98" mass="11401">MCVGLFYNGDGETTSKDLINGQWTCMGGLFVILYFLSVIYFFYCYRGHPIIPLYVLSLIQIGILYIFGWIYPIPMSQWYILLLSLLPTTYLILTNTMF</sequence>
<protein>
    <submittedName>
        <fullName evidence="2">Uncharacterized protein</fullName>
    </submittedName>
</protein>
<name>A0A6C0JR32_9ZZZZ</name>
<feature type="transmembrane region" description="Helical" evidence="1">
    <location>
        <begin position="50"/>
        <end position="71"/>
    </location>
</feature>
<evidence type="ECO:0000256" key="1">
    <source>
        <dbReference type="SAM" id="Phobius"/>
    </source>
</evidence>
<feature type="transmembrane region" description="Helical" evidence="1">
    <location>
        <begin position="20"/>
        <end position="43"/>
    </location>
</feature>
<proteinExistence type="predicted"/>
<accession>A0A6C0JR32</accession>
<feature type="transmembrane region" description="Helical" evidence="1">
    <location>
        <begin position="77"/>
        <end position="93"/>
    </location>
</feature>
<dbReference type="EMBL" id="MN740694">
    <property type="protein sequence ID" value="QHU08019.1"/>
    <property type="molecule type" value="Genomic_DNA"/>
</dbReference>
<organism evidence="2">
    <name type="scientific">viral metagenome</name>
    <dbReference type="NCBI Taxonomy" id="1070528"/>
    <lineage>
        <taxon>unclassified sequences</taxon>
        <taxon>metagenomes</taxon>
        <taxon>organismal metagenomes</taxon>
    </lineage>
</organism>
<evidence type="ECO:0000313" key="2">
    <source>
        <dbReference type="EMBL" id="QHU08019.1"/>
    </source>
</evidence>
<reference evidence="2" key="1">
    <citation type="journal article" date="2020" name="Nature">
        <title>Giant virus diversity and host interactions through global metagenomics.</title>
        <authorList>
            <person name="Schulz F."/>
            <person name="Roux S."/>
            <person name="Paez-Espino D."/>
            <person name="Jungbluth S."/>
            <person name="Walsh D.A."/>
            <person name="Denef V.J."/>
            <person name="McMahon K.D."/>
            <person name="Konstantinidis K.T."/>
            <person name="Eloe-Fadrosh E.A."/>
            <person name="Kyrpides N.C."/>
            <person name="Woyke T."/>
        </authorList>
    </citation>
    <scope>NUCLEOTIDE SEQUENCE</scope>
    <source>
        <strain evidence="2">GVMAG-S-1062768-28</strain>
    </source>
</reference>